<reference evidence="1 2" key="1">
    <citation type="submission" date="2018-11" db="EMBL/GenBank/DDBJ databases">
        <title>Rufibacter latericius sp. nov., isolated from water in Baiyang Lake.</title>
        <authorList>
            <person name="Yang Y."/>
        </authorList>
    </citation>
    <scope>NUCLEOTIDE SEQUENCE [LARGE SCALE GENOMIC DNA]</scope>
    <source>
        <strain evidence="1 2">MCC P1</strain>
    </source>
</reference>
<organism evidence="1 2">
    <name type="scientific">Rufibacter immobilis</name>
    <dbReference type="NCBI Taxonomy" id="1348778"/>
    <lineage>
        <taxon>Bacteria</taxon>
        <taxon>Pseudomonadati</taxon>
        <taxon>Bacteroidota</taxon>
        <taxon>Cytophagia</taxon>
        <taxon>Cytophagales</taxon>
        <taxon>Hymenobacteraceae</taxon>
        <taxon>Rufibacter</taxon>
    </lineage>
</organism>
<accession>A0A3M9MW12</accession>
<dbReference type="RefSeq" id="WP_123132815.1">
    <property type="nucleotide sequence ID" value="NZ_RJJE01000009.1"/>
</dbReference>
<proteinExistence type="predicted"/>
<evidence type="ECO:0000313" key="2">
    <source>
        <dbReference type="Proteomes" id="UP000271010"/>
    </source>
</evidence>
<comment type="caution">
    <text evidence="1">The sequence shown here is derived from an EMBL/GenBank/DDBJ whole genome shotgun (WGS) entry which is preliminary data.</text>
</comment>
<evidence type="ECO:0000313" key="1">
    <source>
        <dbReference type="EMBL" id="RNI29732.1"/>
    </source>
</evidence>
<evidence type="ECO:0008006" key="3">
    <source>
        <dbReference type="Google" id="ProtNLM"/>
    </source>
</evidence>
<sequence>MDFAAFQKSINKQTLPQEASVYLQALWQEARGQWEKAHELIQDLPDTNAAWIHAYLHRKEGDLWNADYWYRRAGKTRPSVSLQAEWEELVHAFL</sequence>
<dbReference type="OrthoDB" id="370799at2"/>
<dbReference type="Proteomes" id="UP000271010">
    <property type="component" value="Unassembled WGS sequence"/>
</dbReference>
<protein>
    <recommendedName>
        <fullName evidence="3">Tetratricopeptide repeat protein</fullName>
    </recommendedName>
</protein>
<keyword evidence="2" id="KW-1185">Reference proteome</keyword>
<dbReference type="EMBL" id="RJJE01000009">
    <property type="protein sequence ID" value="RNI29732.1"/>
    <property type="molecule type" value="Genomic_DNA"/>
</dbReference>
<name>A0A3M9MW12_9BACT</name>
<dbReference type="AlphaFoldDB" id="A0A3M9MW12"/>
<gene>
    <name evidence="1" type="ORF">EFA69_09290</name>
</gene>